<dbReference type="Proteomes" id="UP000242942">
    <property type="component" value="Unassembled WGS sequence"/>
</dbReference>
<evidence type="ECO:0000313" key="1">
    <source>
        <dbReference type="EMBL" id="SBT83979.1"/>
    </source>
</evidence>
<dbReference type="OrthoDB" id="387321at2759"/>
<organism evidence="1 2">
    <name type="scientific">Plasmodium ovale</name>
    <name type="common">malaria parasite P. ovale</name>
    <dbReference type="NCBI Taxonomy" id="36330"/>
    <lineage>
        <taxon>Eukaryota</taxon>
        <taxon>Sar</taxon>
        <taxon>Alveolata</taxon>
        <taxon>Apicomplexa</taxon>
        <taxon>Aconoidasida</taxon>
        <taxon>Haemosporida</taxon>
        <taxon>Plasmodiidae</taxon>
        <taxon>Plasmodium</taxon>
        <taxon>Plasmodium (Plasmodium)</taxon>
    </lineage>
</organism>
<proteinExistence type="predicted"/>
<keyword evidence="2" id="KW-1185">Reference proteome</keyword>
<dbReference type="Pfam" id="PF05795">
    <property type="entry name" value="Plasmodium_Vir"/>
    <property type="match status" value="1"/>
</dbReference>
<accession>A0A1D3JE70</accession>
<reference evidence="1 2" key="1">
    <citation type="submission" date="2016-06" db="EMBL/GenBank/DDBJ databases">
        <authorList>
            <consortium name="Pathogen Informatics"/>
        </authorList>
    </citation>
    <scope>NUCLEOTIDE SEQUENCE [LARGE SCALE GENOMIC DNA]</scope>
    <source>
        <strain evidence="1">PocGH01</strain>
    </source>
</reference>
<name>A0A1D3JE70_PLAOA</name>
<dbReference type="VEuPathDB" id="PlasmoDB:POWCR01_000194100"/>
<sequence length="328" mass="38658">MPCEKQTDKYKFFINSNYYEALEKHVKGQSAEVKKEKDCDKLSTTMTFSNNIRAEDICQEFKFLHKSLRKNAMGGTTVNDTFSDYDCDFLNYWLNYKLRESVNNGSIKVKEFYEEIKSKDEEFFTTNKELLDYMNVIDSNVLENMKLLYKLYVNAVKIMSIINTQNYTDEEEKNKYQISCSEYTNECDKKYKEAMDRCFNSNDDFYNALKNFRDAYDIITKPSSNESNVCNSSEFSFFPKYDPVSEKEKEKRIMTIKISSTLSVLSLVLPLIYKYTPFGSFLRTKINMVKDRWINPDKNEEELLLLSTDSEDNISDNEEYNIGYSETN</sequence>
<dbReference type="EMBL" id="FLRI01000271">
    <property type="protein sequence ID" value="SBT83979.1"/>
    <property type="molecule type" value="Genomic_DNA"/>
</dbReference>
<evidence type="ECO:0000313" key="2">
    <source>
        <dbReference type="Proteomes" id="UP000242942"/>
    </source>
</evidence>
<protein>
    <submittedName>
        <fullName evidence="1">PIR protein</fullName>
    </submittedName>
</protein>
<dbReference type="InterPro" id="IPR008780">
    <property type="entry name" value="Plasmodium_Vir"/>
</dbReference>
<gene>
    <name evidence="1" type="primary">PocGH01_00163300</name>
    <name evidence="1" type="ORF">POCGH01_00163300</name>
</gene>
<dbReference type="VEuPathDB" id="PlasmoDB:PocGH01_00163300"/>
<dbReference type="AlphaFoldDB" id="A0A1D3JE70"/>